<proteinExistence type="predicted"/>
<gene>
    <name evidence="1" type="ORF">EV146_10562</name>
</gene>
<dbReference type="EMBL" id="SLVV01000005">
    <property type="protein sequence ID" value="TCN25406.1"/>
    <property type="molecule type" value="Genomic_DNA"/>
</dbReference>
<dbReference type="AlphaFoldDB" id="A0A4R2BF33"/>
<name>A0A4R2BF33_9BACI</name>
<sequence length="49" mass="5837">MVLKKIRKQYGIQVMTISFKEEKDSRALAETHGFKNLYHPAGSYYNEWE</sequence>
<organism evidence="1 2">
    <name type="scientific">Mesobacillus foraminis</name>
    <dbReference type="NCBI Taxonomy" id="279826"/>
    <lineage>
        <taxon>Bacteria</taxon>
        <taxon>Bacillati</taxon>
        <taxon>Bacillota</taxon>
        <taxon>Bacilli</taxon>
        <taxon>Bacillales</taxon>
        <taxon>Bacillaceae</taxon>
        <taxon>Mesobacillus</taxon>
    </lineage>
</organism>
<evidence type="ECO:0000313" key="2">
    <source>
        <dbReference type="Proteomes" id="UP000295689"/>
    </source>
</evidence>
<keyword evidence="2" id="KW-1185">Reference proteome</keyword>
<dbReference type="RefSeq" id="WP_158287062.1">
    <property type="nucleotide sequence ID" value="NZ_SLVV01000005.1"/>
</dbReference>
<evidence type="ECO:0000313" key="1">
    <source>
        <dbReference type="EMBL" id="TCN25406.1"/>
    </source>
</evidence>
<dbReference type="Proteomes" id="UP000295689">
    <property type="component" value="Unassembled WGS sequence"/>
</dbReference>
<reference evidence="1 2" key="1">
    <citation type="journal article" date="2015" name="Stand. Genomic Sci.">
        <title>Genomic Encyclopedia of Bacterial and Archaeal Type Strains, Phase III: the genomes of soil and plant-associated and newly described type strains.</title>
        <authorList>
            <person name="Whitman W.B."/>
            <person name="Woyke T."/>
            <person name="Klenk H.P."/>
            <person name="Zhou Y."/>
            <person name="Lilburn T.G."/>
            <person name="Beck B.J."/>
            <person name="De Vos P."/>
            <person name="Vandamme P."/>
            <person name="Eisen J.A."/>
            <person name="Garrity G."/>
            <person name="Hugenholtz P."/>
            <person name="Kyrpides N.C."/>
        </authorList>
    </citation>
    <scope>NUCLEOTIDE SEQUENCE [LARGE SCALE GENOMIC DNA]</scope>
    <source>
        <strain evidence="1 2">CV53</strain>
    </source>
</reference>
<protein>
    <submittedName>
        <fullName evidence="1">Uncharacterized protein</fullName>
    </submittedName>
</protein>
<comment type="caution">
    <text evidence="1">The sequence shown here is derived from an EMBL/GenBank/DDBJ whole genome shotgun (WGS) entry which is preliminary data.</text>
</comment>
<accession>A0A4R2BF33</accession>